<evidence type="ECO:0000313" key="1">
    <source>
        <dbReference type="EMBL" id="QLH63825.1"/>
    </source>
</evidence>
<sequence>MAAKSGDIPDFSAIQYYLRSSETLAPGFKAGGINADYAWQYYGGKGEGITVVSQEIGAWDDKHVDLPPRAFSAGSVDVHYHDTAAVGIMAAKDNGAGIVGIAHKATFGYAAYNASVFYELIDKLKPGDVVQVGLHIDIGSVANCQRYCFVPDEYTPHRFDEIRALTDRGIHVIEAAGNGNVNLDHPDFNHKFDRNYRDSGAIIVGALDPETGGKAWFSF</sequence>
<dbReference type="GeneID" id="93737598"/>
<protein>
    <submittedName>
        <fullName evidence="1">Uncharacterized protein</fullName>
    </submittedName>
</protein>
<reference evidence="1 2" key="1">
    <citation type="journal article" date="2014" name="Genome Announc.">
        <title>Whole-Genome Sequence of Serratia symbiotica Strain CWBI-2.3T, a Free-Living Symbiont of the Black Bean Aphid Aphis fabae.</title>
        <authorList>
            <person name="Foray V."/>
            <person name="Grigorescu A.S."/>
            <person name="Sabri A."/>
            <person name="Haubruge E."/>
            <person name="Lognay G."/>
            <person name="Francis F."/>
            <person name="Fauconnier M.L."/>
            <person name="Hance T."/>
            <person name="Thonart P."/>
        </authorList>
    </citation>
    <scope>NUCLEOTIDE SEQUENCE [LARGE SCALE GENOMIC DNA]</scope>
    <source>
        <strain evidence="1">CWBI-2.3</strain>
    </source>
</reference>
<dbReference type="RefSeq" id="WP_052447604.1">
    <property type="nucleotide sequence ID" value="NZ_CAXKXZ010000012.1"/>
</dbReference>
<dbReference type="GO" id="GO:0006508">
    <property type="term" value="P:proteolysis"/>
    <property type="evidence" value="ECO:0007669"/>
    <property type="project" value="InterPro"/>
</dbReference>
<name>A0A7D5NVG6_9GAMM</name>
<dbReference type="AlphaFoldDB" id="A0A7D5NVG6"/>
<gene>
    <name evidence="1" type="ORF">SYMBAF_14005</name>
</gene>
<proteinExistence type="predicted"/>
<dbReference type="EMBL" id="CP050855">
    <property type="protein sequence ID" value="QLH63825.1"/>
    <property type="molecule type" value="Genomic_DNA"/>
</dbReference>
<organism evidence="1 2">
    <name type="scientific">Serratia symbiotica</name>
    <dbReference type="NCBI Taxonomy" id="138074"/>
    <lineage>
        <taxon>Bacteria</taxon>
        <taxon>Pseudomonadati</taxon>
        <taxon>Pseudomonadota</taxon>
        <taxon>Gammaproteobacteria</taxon>
        <taxon>Enterobacterales</taxon>
        <taxon>Yersiniaceae</taxon>
        <taxon>Serratia</taxon>
    </lineage>
</organism>
<evidence type="ECO:0000313" key="2">
    <source>
        <dbReference type="Proteomes" id="UP000042738"/>
    </source>
</evidence>
<dbReference type="Gene3D" id="3.40.50.200">
    <property type="entry name" value="Peptidase S8/S53 domain"/>
    <property type="match status" value="1"/>
</dbReference>
<dbReference type="SUPFAM" id="SSF52743">
    <property type="entry name" value="Subtilisin-like"/>
    <property type="match status" value="1"/>
</dbReference>
<accession>A0A7D5NVG6</accession>
<dbReference type="Proteomes" id="UP000042738">
    <property type="component" value="Chromosome"/>
</dbReference>
<dbReference type="InterPro" id="IPR036852">
    <property type="entry name" value="Peptidase_S8/S53_dom_sf"/>
</dbReference>
<dbReference type="GO" id="GO:0004252">
    <property type="term" value="F:serine-type endopeptidase activity"/>
    <property type="evidence" value="ECO:0007669"/>
    <property type="project" value="InterPro"/>
</dbReference>